<comment type="catalytic activity">
    <reaction evidence="8">
        <text>fluoride(in) = fluoride(out)</text>
        <dbReference type="Rhea" id="RHEA:76159"/>
        <dbReference type="ChEBI" id="CHEBI:17051"/>
    </reaction>
    <physiologicalReaction direction="left-to-right" evidence="8">
        <dbReference type="Rhea" id="RHEA:76160"/>
    </physiologicalReaction>
</comment>
<keyword evidence="10" id="KW-0915">Sodium</keyword>
<sequence length="120" mass="11595">MTVLLLALAGGLGAVCRFVVDGVVRAHTSLADPDGITVVNVTGSFLLGLLTGLLTAPGGALLVLGTGFCGGYTTFSTAMVDGVNLLRDGRLARALATVGGTLVLTVAAAALGAAAGAALV</sequence>
<keyword evidence="2 10" id="KW-1003">Cell membrane</keyword>
<comment type="activity regulation">
    <text evidence="10">Na(+) is not transported, but it plays an essential structural role and its presence is essential for fluoride channel function.</text>
</comment>
<comment type="caution">
    <text evidence="11">The sequence shown here is derived from an EMBL/GenBank/DDBJ whole genome shotgun (WGS) entry which is preliminary data.</text>
</comment>
<accession>A0A7J9UUG1</accession>
<feature type="binding site" evidence="10">
    <location>
        <position position="70"/>
    </location>
    <ligand>
        <name>Na(+)</name>
        <dbReference type="ChEBI" id="CHEBI:29101"/>
        <note>structural</note>
    </ligand>
</feature>
<keyword evidence="10" id="KW-0813">Transport</keyword>
<dbReference type="Proteomes" id="UP000429644">
    <property type="component" value="Unassembled WGS sequence"/>
</dbReference>
<dbReference type="HAMAP" id="MF_00454">
    <property type="entry name" value="FluC"/>
    <property type="match status" value="1"/>
</dbReference>
<organism evidence="11 12">
    <name type="scientific">Georgenia ruanii</name>
    <dbReference type="NCBI Taxonomy" id="348442"/>
    <lineage>
        <taxon>Bacteria</taxon>
        <taxon>Bacillati</taxon>
        <taxon>Actinomycetota</taxon>
        <taxon>Actinomycetes</taxon>
        <taxon>Micrococcales</taxon>
        <taxon>Bogoriellaceae</taxon>
        <taxon>Georgenia</taxon>
    </lineage>
</organism>
<comment type="similarity">
    <text evidence="7 10">Belongs to the fluoride channel Fluc/FEX (TC 1.A.43) family.</text>
</comment>
<keyword evidence="12" id="KW-1185">Reference proteome</keyword>
<evidence type="ECO:0000256" key="8">
    <source>
        <dbReference type="ARBA" id="ARBA00035585"/>
    </source>
</evidence>
<evidence type="ECO:0000313" key="11">
    <source>
        <dbReference type="EMBL" id="MPV87973.1"/>
    </source>
</evidence>
<evidence type="ECO:0000256" key="3">
    <source>
        <dbReference type="ARBA" id="ARBA00022692"/>
    </source>
</evidence>
<evidence type="ECO:0000256" key="2">
    <source>
        <dbReference type="ARBA" id="ARBA00022475"/>
    </source>
</evidence>
<keyword evidence="3 10" id="KW-0812">Transmembrane</keyword>
<comment type="subcellular location">
    <subcellularLocation>
        <location evidence="1 10">Cell membrane</location>
        <topology evidence="1 10">Multi-pass membrane protein</topology>
    </subcellularLocation>
</comment>
<evidence type="ECO:0000256" key="4">
    <source>
        <dbReference type="ARBA" id="ARBA00022989"/>
    </source>
</evidence>
<name>A0A7J9UUG1_9MICO</name>
<feature type="binding site" evidence="10">
    <location>
        <position position="73"/>
    </location>
    <ligand>
        <name>Na(+)</name>
        <dbReference type="ChEBI" id="CHEBI:29101"/>
        <note>structural</note>
    </ligand>
</feature>
<evidence type="ECO:0000256" key="9">
    <source>
        <dbReference type="ARBA" id="ARBA00049940"/>
    </source>
</evidence>
<evidence type="ECO:0000313" key="12">
    <source>
        <dbReference type="Proteomes" id="UP000429644"/>
    </source>
</evidence>
<evidence type="ECO:0000256" key="1">
    <source>
        <dbReference type="ARBA" id="ARBA00004651"/>
    </source>
</evidence>
<evidence type="ECO:0000256" key="10">
    <source>
        <dbReference type="HAMAP-Rule" id="MF_00454"/>
    </source>
</evidence>
<protein>
    <recommendedName>
        <fullName evidence="10">Fluoride-specific ion channel FluC</fullName>
    </recommendedName>
</protein>
<dbReference type="EMBL" id="WHPD01001047">
    <property type="protein sequence ID" value="MPV87973.1"/>
    <property type="molecule type" value="Genomic_DNA"/>
</dbReference>
<proteinExistence type="inferred from homology"/>
<dbReference type="GO" id="GO:0046872">
    <property type="term" value="F:metal ion binding"/>
    <property type="evidence" value="ECO:0007669"/>
    <property type="project" value="UniProtKB-KW"/>
</dbReference>
<dbReference type="AlphaFoldDB" id="A0A7J9UUG1"/>
<keyword evidence="4 10" id="KW-1133">Transmembrane helix</keyword>
<keyword evidence="6 10" id="KW-0407">Ion channel</keyword>
<dbReference type="InterPro" id="IPR003691">
    <property type="entry name" value="FluC"/>
</dbReference>
<dbReference type="OrthoDB" id="5148600at2"/>
<comment type="caution">
    <text evidence="10">Lacks conserved residue(s) required for the propagation of feature annotation.</text>
</comment>
<dbReference type="GO" id="GO:0062054">
    <property type="term" value="F:fluoride channel activity"/>
    <property type="evidence" value="ECO:0007669"/>
    <property type="project" value="UniProtKB-UniRule"/>
</dbReference>
<reference evidence="11 12" key="1">
    <citation type="submission" date="2019-10" db="EMBL/GenBank/DDBJ databases">
        <title>Georgenia wutianyii sp. nov. and Georgenia yuyongxinii sp. nov. isolated from plateau pika (Ochotona curzoniae) in the Qinghai-Tibet plateau of China.</title>
        <authorList>
            <person name="Tian Z."/>
        </authorList>
    </citation>
    <scope>NUCLEOTIDE SEQUENCE [LARGE SCALE GENOMIC DNA]</scope>
    <source>
        <strain evidence="11 12">JCM 15130</strain>
    </source>
</reference>
<keyword evidence="10" id="KW-0406">Ion transport</keyword>
<evidence type="ECO:0000256" key="5">
    <source>
        <dbReference type="ARBA" id="ARBA00023136"/>
    </source>
</evidence>
<comment type="function">
    <text evidence="9 10">Fluoride-specific ion channel. Important for reducing fluoride concentration in the cell, thus reducing its toxicity.</text>
</comment>
<dbReference type="GO" id="GO:0140114">
    <property type="term" value="P:cellular detoxification of fluoride"/>
    <property type="evidence" value="ECO:0007669"/>
    <property type="project" value="UniProtKB-UniRule"/>
</dbReference>
<dbReference type="Pfam" id="PF02537">
    <property type="entry name" value="CRCB"/>
    <property type="match status" value="1"/>
</dbReference>
<gene>
    <name evidence="10" type="primary">fluC</name>
    <name evidence="10" type="synonym">crcB</name>
    <name evidence="11" type="ORF">GB882_04785</name>
</gene>
<evidence type="ECO:0000256" key="7">
    <source>
        <dbReference type="ARBA" id="ARBA00035120"/>
    </source>
</evidence>
<keyword evidence="5 10" id="KW-0472">Membrane</keyword>
<feature type="transmembrane region" description="Helical" evidence="10">
    <location>
        <begin position="45"/>
        <end position="73"/>
    </location>
</feature>
<dbReference type="GO" id="GO:0005886">
    <property type="term" value="C:plasma membrane"/>
    <property type="evidence" value="ECO:0007669"/>
    <property type="project" value="UniProtKB-SubCell"/>
</dbReference>
<evidence type="ECO:0000256" key="6">
    <source>
        <dbReference type="ARBA" id="ARBA00023303"/>
    </source>
</evidence>
<feature type="transmembrane region" description="Helical" evidence="10">
    <location>
        <begin position="94"/>
        <end position="119"/>
    </location>
</feature>
<keyword evidence="10" id="KW-0479">Metal-binding</keyword>
<dbReference type="RefSeq" id="WP_152230594.1">
    <property type="nucleotide sequence ID" value="NZ_BAAAOT010000002.1"/>
</dbReference>